<evidence type="ECO:0000313" key="2">
    <source>
        <dbReference type="EMBL" id="CAD5213297.1"/>
    </source>
</evidence>
<gene>
    <name evidence="2" type="ORF">BOKJ2_LOCUS5022</name>
</gene>
<keyword evidence="1" id="KW-0812">Transmembrane</keyword>
<protein>
    <submittedName>
        <fullName evidence="2">Uncharacterized protein</fullName>
    </submittedName>
</protein>
<evidence type="ECO:0000256" key="1">
    <source>
        <dbReference type="SAM" id="Phobius"/>
    </source>
</evidence>
<keyword evidence="1" id="KW-0472">Membrane</keyword>
<sequence>MTHLNQGSVPRVIEPRLNYKHDFIYIKKDVSDNAKTPRILQCDEPLNSGALPPFVNALHNMIHIKNDTAEKYVDCWIEQLQDPQNHICQHKNSSCVIVLARNFTLLTCLDVKTYNFTAPKLGPHFLHTKYPIVQLNGQNLFQSLTDCKDQSEHKTCRLLTVNAFQHAILEDLSCCCNGENCVDVILDQASNGPIMRIQIDLSVSHASKPIFMNIGYANKVRSDSNYDWVVWIMPIPFLLVILGLAIYFFYTECSIEKQRSDFTLNLYHEGHTTPLEEVIIELANKE</sequence>
<dbReference type="EMBL" id="CAJFCW020000003">
    <property type="protein sequence ID" value="CAG9100585.1"/>
    <property type="molecule type" value="Genomic_DNA"/>
</dbReference>
<keyword evidence="1" id="KW-1133">Transmembrane helix</keyword>
<dbReference type="AlphaFoldDB" id="A0A811KCS6"/>
<dbReference type="EMBL" id="CAJFDH010000003">
    <property type="protein sequence ID" value="CAD5213297.1"/>
    <property type="molecule type" value="Genomic_DNA"/>
</dbReference>
<proteinExistence type="predicted"/>
<comment type="caution">
    <text evidence="2">The sequence shown here is derived from an EMBL/GenBank/DDBJ whole genome shotgun (WGS) entry which is preliminary data.</text>
</comment>
<reference evidence="2" key="1">
    <citation type="submission" date="2020-09" db="EMBL/GenBank/DDBJ databases">
        <authorList>
            <person name="Kikuchi T."/>
        </authorList>
    </citation>
    <scope>NUCLEOTIDE SEQUENCE</scope>
    <source>
        <strain evidence="2">SH1</strain>
    </source>
</reference>
<dbReference type="Proteomes" id="UP000614601">
    <property type="component" value="Unassembled WGS sequence"/>
</dbReference>
<accession>A0A811KCS6</accession>
<evidence type="ECO:0000313" key="3">
    <source>
        <dbReference type="Proteomes" id="UP000614601"/>
    </source>
</evidence>
<name>A0A811KCS6_9BILA</name>
<dbReference type="OrthoDB" id="5822965at2759"/>
<feature type="transmembrane region" description="Helical" evidence="1">
    <location>
        <begin position="228"/>
        <end position="250"/>
    </location>
</feature>
<organism evidence="2 3">
    <name type="scientific">Bursaphelenchus okinawaensis</name>
    <dbReference type="NCBI Taxonomy" id="465554"/>
    <lineage>
        <taxon>Eukaryota</taxon>
        <taxon>Metazoa</taxon>
        <taxon>Ecdysozoa</taxon>
        <taxon>Nematoda</taxon>
        <taxon>Chromadorea</taxon>
        <taxon>Rhabditida</taxon>
        <taxon>Tylenchina</taxon>
        <taxon>Tylenchomorpha</taxon>
        <taxon>Aphelenchoidea</taxon>
        <taxon>Aphelenchoididae</taxon>
        <taxon>Bursaphelenchus</taxon>
    </lineage>
</organism>
<dbReference type="Proteomes" id="UP000783686">
    <property type="component" value="Unassembled WGS sequence"/>
</dbReference>
<keyword evidence="3" id="KW-1185">Reference proteome</keyword>